<evidence type="ECO:0000313" key="2">
    <source>
        <dbReference type="Proteomes" id="UP000319836"/>
    </source>
</evidence>
<name>A0A538U2C7_UNCEI</name>
<reference evidence="1 2" key="1">
    <citation type="journal article" date="2019" name="Nat. Microbiol.">
        <title>Mediterranean grassland soil C-N compound turnover is dependent on rainfall and depth, and is mediated by genomically divergent microorganisms.</title>
        <authorList>
            <person name="Diamond S."/>
            <person name="Andeer P.F."/>
            <person name="Li Z."/>
            <person name="Crits-Christoph A."/>
            <person name="Burstein D."/>
            <person name="Anantharaman K."/>
            <person name="Lane K.R."/>
            <person name="Thomas B.C."/>
            <person name="Pan C."/>
            <person name="Northen T.R."/>
            <person name="Banfield J.F."/>
        </authorList>
    </citation>
    <scope>NUCLEOTIDE SEQUENCE [LARGE SCALE GENOMIC DNA]</scope>
    <source>
        <strain evidence="1">WS_10</strain>
    </source>
</reference>
<dbReference type="EMBL" id="VBPA01000240">
    <property type="protein sequence ID" value="TMQ70044.1"/>
    <property type="molecule type" value="Genomic_DNA"/>
</dbReference>
<organism evidence="1 2">
    <name type="scientific">Eiseniibacteriota bacterium</name>
    <dbReference type="NCBI Taxonomy" id="2212470"/>
    <lineage>
        <taxon>Bacteria</taxon>
        <taxon>Candidatus Eiseniibacteriota</taxon>
    </lineage>
</organism>
<feature type="non-terminal residue" evidence="1">
    <location>
        <position position="471"/>
    </location>
</feature>
<gene>
    <name evidence="1" type="ORF">E6K80_09785</name>
</gene>
<dbReference type="Proteomes" id="UP000319836">
    <property type="component" value="Unassembled WGS sequence"/>
</dbReference>
<comment type="caution">
    <text evidence="1">The sequence shown here is derived from an EMBL/GenBank/DDBJ whole genome shotgun (WGS) entry which is preliminary data.</text>
</comment>
<protein>
    <submittedName>
        <fullName evidence="1">Uncharacterized protein</fullName>
    </submittedName>
</protein>
<evidence type="ECO:0000313" key="1">
    <source>
        <dbReference type="EMBL" id="TMQ70044.1"/>
    </source>
</evidence>
<accession>A0A538U2C7</accession>
<dbReference type="Gene3D" id="3.10.20.310">
    <property type="entry name" value="membrane protein fhac"/>
    <property type="match status" value="1"/>
</dbReference>
<dbReference type="AlphaFoldDB" id="A0A538U2C7"/>
<sequence>MAAIVFAATAPGPGRDVVLGDSLEGRPVRNIAVLAHNLYEPLPRGPLQPLYRIANHLHVHTRAATIRDALLLRPGDPWSVERARESMRALRSLGILEPQRIGAIPVDDSVDVRVETRDDWTTQPEFASQSANGTSFTSISLTERNVLGWGKGISLSYHEAPEGISRDAEYQDPNLFGSRLRLSTHAGTGSEGASQGFDVRVPFYAETTPDAYGGHWNLATSVAHLFVSGAEAASFDRRVEETEVDWGQGFLHGPDVVRMIGAFLVRDRRFGASRLEPGAPAEFAGGEDNVNERRWSGEIRWWRPGFIEVEGVERLGGIEDVDLGPTARLTAGFSPRWLGATADEGYLAGGFDGGHSTGRHAFVMASVDGHARLRRDPRETIVHERARWVVQPRRDHALVFAAYGGFAHRPERDYQEILGGLSGLRALPVRGLTGQQAWRFNAEHRWWAGREFFQLFSLGTAAFYDMGRTWG</sequence>
<proteinExistence type="predicted"/>